<dbReference type="eggNOG" id="ENOG502SCJX">
    <property type="taxonomic scope" value="Eukaryota"/>
</dbReference>
<evidence type="ECO:0000256" key="1">
    <source>
        <dbReference type="SAM" id="MobiDB-lite"/>
    </source>
</evidence>
<dbReference type="KEGG" id="mnt:21386754"/>
<dbReference type="EMBL" id="KE343528">
    <property type="protein sequence ID" value="EXB32997.1"/>
    <property type="molecule type" value="Genomic_DNA"/>
</dbReference>
<evidence type="ECO:0000313" key="3">
    <source>
        <dbReference type="Proteomes" id="UP000030645"/>
    </source>
</evidence>
<feature type="compositionally biased region" description="Polar residues" evidence="1">
    <location>
        <begin position="38"/>
        <end position="47"/>
    </location>
</feature>
<reference evidence="3" key="1">
    <citation type="submission" date="2013-01" db="EMBL/GenBank/DDBJ databases">
        <title>Draft Genome Sequence of a Mulberry Tree, Morus notabilis C.K. Schneid.</title>
        <authorList>
            <person name="He N."/>
            <person name="Zhao S."/>
        </authorList>
    </citation>
    <scope>NUCLEOTIDE SEQUENCE</scope>
</reference>
<evidence type="ECO:0000313" key="2">
    <source>
        <dbReference type="EMBL" id="EXB32997.1"/>
    </source>
</evidence>
<feature type="region of interest" description="Disordered" evidence="1">
    <location>
        <begin position="82"/>
        <end position="109"/>
    </location>
</feature>
<dbReference type="Proteomes" id="UP000030645">
    <property type="component" value="Unassembled WGS sequence"/>
</dbReference>
<name>W9QF63_9ROSA</name>
<protein>
    <submittedName>
        <fullName evidence="2">Uncharacterized protein</fullName>
    </submittedName>
</protein>
<proteinExistence type="predicted"/>
<sequence>MASAQCNRPANETCQQKCQGSSSLGQKMSGMAGWAKGTHSQQETKPSCQAPAQVHSCPNQGTCKAQTHQACHTAAKPQPHCGVNKASGPHHTHTHRHGHGHGHTKHQTTNGAASCHCAANKTNGRHNHNHLTNGGTAVKCEQKERNLFRRIKDRISGNSSCSDNSDSESDNECCHKRKVNFVESKGRYHPFNSLI</sequence>
<dbReference type="AlphaFoldDB" id="W9QF63"/>
<keyword evidence="3" id="KW-1185">Reference proteome</keyword>
<organism evidence="2 3">
    <name type="scientific">Morus notabilis</name>
    <dbReference type="NCBI Taxonomy" id="981085"/>
    <lineage>
        <taxon>Eukaryota</taxon>
        <taxon>Viridiplantae</taxon>
        <taxon>Streptophyta</taxon>
        <taxon>Embryophyta</taxon>
        <taxon>Tracheophyta</taxon>
        <taxon>Spermatophyta</taxon>
        <taxon>Magnoliopsida</taxon>
        <taxon>eudicotyledons</taxon>
        <taxon>Gunneridae</taxon>
        <taxon>Pentapetalae</taxon>
        <taxon>rosids</taxon>
        <taxon>fabids</taxon>
        <taxon>Rosales</taxon>
        <taxon>Moraceae</taxon>
        <taxon>Moreae</taxon>
        <taxon>Morus</taxon>
    </lineage>
</organism>
<dbReference type="OrthoDB" id="1193932at2759"/>
<accession>W9QF63</accession>
<feature type="compositionally biased region" description="Basic residues" evidence="1">
    <location>
        <begin position="88"/>
        <end position="106"/>
    </location>
</feature>
<gene>
    <name evidence="2" type="ORF">L484_003210</name>
</gene>
<feature type="region of interest" description="Disordered" evidence="1">
    <location>
        <begin position="25"/>
        <end position="51"/>
    </location>
</feature>